<organism evidence="2 3">
    <name type="scientific">Eragrostis curvula</name>
    <name type="common">weeping love grass</name>
    <dbReference type="NCBI Taxonomy" id="38414"/>
    <lineage>
        <taxon>Eukaryota</taxon>
        <taxon>Viridiplantae</taxon>
        <taxon>Streptophyta</taxon>
        <taxon>Embryophyta</taxon>
        <taxon>Tracheophyta</taxon>
        <taxon>Spermatophyta</taxon>
        <taxon>Magnoliopsida</taxon>
        <taxon>Liliopsida</taxon>
        <taxon>Poales</taxon>
        <taxon>Poaceae</taxon>
        <taxon>PACMAD clade</taxon>
        <taxon>Chloridoideae</taxon>
        <taxon>Eragrostideae</taxon>
        <taxon>Eragrostidinae</taxon>
        <taxon>Eragrostis</taxon>
    </lineage>
</organism>
<sequence length="134" mass="14462">MSSSGSGSPCRCRSEAGPRTPWRRRRGGGCRTPAVYGSAGIIDRLQQEIRAAQRDLATTRAQLAFVQIMARHDAPRPAGALPLLSSTLLLPPPASAAEARYGGGRLLAVRHEQEEEEEEALPMDPDEFLDLGDL</sequence>
<evidence type="ECO:0008006" key="4">
    <source>
        <dbReference type="Google" id="ProtNLM"/>
    </source>
</evidence>
<protein>
    <recommendedName>
        <fullName evidence="4">LOB domain-containing protein</fullName>
    </recommendedName>
</protein>
<evidence type="ECO:0000256" key="1">
    <source>
        <dbReference type="SAM" id="MobiDB-lite"/>
    </source>
</evidence>
<dbReference type="Gramene" id="TVU05065">
    <property type="protein sequence ID" value="TVU05065"/>
    <property type="gene ID" value="EJB05_48214"/>
</dbReference>
<feature type="compositionally biased region" description="Low complexity" evidence="1">
    <location>
        <begin position="1"/>
        <end position="11"/>
    </location>
</feature>
<dbReference type="EMBL" id="RWGY01000051">
    <property type="protein sequence ID" value="TVU05065.1"/>
    <property type="molecule type" value="Genomic_DNA"/>
</dbReference>
<reference evidence="2 3" key="1">
    <citation type="journal article" date="2019" name="Sci. Rep.">
        <title>A high-quality genome of Eragrostis curvula grass provides insights into Poaceae evolution and supports new strategies to enhance forage quality.</title>
        <authorList>
            <person name="Carballo J."/>
            <person name="Santos B.A.C.M."/>
            <person name="Zappacosta D."/>
            <person name="Garbus I."/>
            <person name="Selva J.P."/>
            <person name="Gallo C.A."/>
            <person name="Diaz A."/>
            <person name="Albertini E."/>
            <person name="Caccamo M."/>
            <person name="Echenique V."/>
        </authorList>
    </citation>
    <scope>NUCLEOTIDE SEQUENCE [LARGE SCALE GENOMIC DNA]</scope>
    <source>
        <strain evidence="3">cv. Victoria</strain>
        <tissue evidence="2">Leaf</tissue>
    </source>
</reference>
<proteinExistence type="predicted"/>
<keyword evidence="3" id="KW-1185">Reference proteome</keyword>
<comment type="caution">
    <text evidence="2">The sequence shown here is derived from an EMBL/GenBank/DDBJ whole genome shotgun (WGS) entry which is preliminary data.</text>
</comment>
<dbReference type="Proteomes" id="UP000324897">
    <property type="component" value="Unassembled WGS sequence"/>
</dbReference>
<name>A0A5J9T199_9POAL</name>
<evidence type="ECO:0000313" key="3">
    <source>
        <dbReference type="Proteomes" id="UP000324897"/>
    </source>
</evidence>
<dbReference type="AlphaFoldDB" id="A0A5J9T199"/>
<feature type="region of interest" description="Disordered" evidence="1">
    <location>
        <begin position="111"/>
        <end position="134"/>
    </location>
</feature>
<feature type="compositionally biased region" description="Acidic residues" evidence="1">
    <location>
        <begin position="114"/>
        <end position="134"/>
    </location>
</feature>
<dbReference type="OrthoDB" id="684652at2759"/>
<gene>
    <name evidence="2" type="ORF">EJB05_48214</name>
</gene>
<feature type="region of interest" description="Disordered" evidence="1">
    <location>
        <begin position="1"/>
        <end position="29"/>
    </location>
</feature>
<feature type="non-terminal residue" evidence="2">
    <location>
        <position position="1"/>
    </location>
</feature>
<evidence type="ECO:0000313" key="2">
    <source>
        <dbReference type="EMBL" id="TVU05065.1"/>
    </source>
</evidence>
<accession>A0A5J9T199</accession>